<proteinExistence type="predicted"/>
<gene>
    <name evidence="1" type="ORF">EFA69_16260</name>
</gene>
<sequence length="74" mass="7579">MSAEVENLATEPSKGKKVLNTVTKVLKFIAKLGGAVFLLKATGKVKISPGLEKAAEIAGVAADVAEAVKDVANE</sequence>
<dbReference type="Proteomes" id="UP000271010">
    <property type="component" value="Unassembled WGS sequence"/>
</dbReference>
<keyword evidence="2" id="KW-1185">Reference proteome</keyword>
<dbReference type="AlphaFoldDB" id="A0A3M9MQ98"/>
<protein>
    <submittedName>
        <fullName evidence="1">Uncharacterized protein</fullName>
    </submittedName>
</protein>
<evidence type="ECO:0000313" key="2">
    <source>
        <dbReference type="Proteomes" id="UP000271010"/>
    </source>
</evidence>
<name>A0A3M9MQ98_9BACT</name>
<evidence type="ECO:0000313" key="1">
    <source>
        <dbReference type="EMBL" id="RNI27671.1"/>
    </source>
</evidence>
<dbReference type="RefSeq" id="WP_123134139.1">
    <property type="nucleotide sequence ID" value="NZ_RJJE01000017.1"/>
</dbReference>
<accession>A0A3M9MQ98</accession>
<dbReference type="EMBL" id="RJJE01000017">
    <property type="protein sequence ID" value="RNI27671.1"/>
    <property type="molecule type" value="Genomic_DNA"/>
</dbReference>
<organism evidence="1 2">
    <name type="scientific">Rufibacter immobilis</name>
    <dbReference type="NCBI Taxonomy" id="1348778"/>
    <lineage>
        <taxon>Bacteria</taxon>
        <taxon>Pseudomonadati</taxon>
        <taxon>Bacteroidota</taxon>
        <taxon>Cytophagia</taxon>
        <taxon>Cytophagales</taxon>
        <taxon>Hymenobacteraceae</taxon>
        <taxon>Rufibacter</taxon>
    </lineage>
</organism>
<comment type="caution">
    <text evidence="1">The sequence shown here is derived from an EMBL/GenBank/DDBJ whole genome shotgun (WGS) entry which is preliminary data.</text>
</comment>
<reference evidence="1 2" key="1">
    <citation type="submission" date="2018-11" db="EMBL/GenBank/DDBJ databases">
        <title>Rufibacter latericius sp. nov., isolated from water in Baiyang Lake.</title>
        <authorList>
            <person name="Yang Y."/>
        </authorList>
    </citation>
    <scope>NUCLEOTIDE SEQUENCE [LARGE SCALE GENOMIC DNA]</scope>
    <source>
        <strain evidence="1 2">MCC P1</strain>
    </source>
</reference>